<evidence type="ECO:0000256" key="1">
    <source>
        <dbReference type="ARBA" id="ARBA00022574"/>
    </source>
</evidence>
<sequence length="1287" mass="140502">NVDYLKRLKLERRLEVHTGCVNTICWNDRGTNILSGSDDLHLVVTNPFTGKVLTKIRSGHRQNIFSARYLPNGLDNETVSCSGDGKIFYTHLERHETECRFDCHYGTTYKVLVIPSEASTFLSCGEDGTVRFFDLRAKTSCNKPSCKDDVLISCRSAVTAIVANPVMPWQLAVGCSDSNVRVYDRRMLGTRATGNYCGKGITGLQCVFTPPSLEKESHRVTSLSYSNDGQEVLVSYSSEFLYIFSPQDVAQTKCLKKELPEEKVVAKHSADCDDPKPGPSSTPDEGAAGSDPCPQHPPVKRLRLRGDWSDTGPGARPIRVRSEASEMEATASGIDTGHVASAEPESRSSVMNRMSDLLTRWLHTNMRQGRDPSENSELPESVASNLTESVASNLPESVASNLSESVESNTSCSAYDAPTSENSVAAASTTAIEPIGGAQHSTDGPLVGDDVAVANATLSIDGQSTVENPPILDRTLLTAAQVSKENLSATSTTPSDGALNPDDLLTIVSSNITEDQLTSECLPSISNPSTTGRSPTTEYSQATVSPLCMENTSSISSQRYPSKPPFAPFNANLELSVNPCLLPLKSDNSNEGAANDISGIEIQHGMEQSLLGNNLLPEPSEMLEIVDPATTNNEMSESLKHSCLATEKAVSTDQLCTGPLDMDVFDCSPESLCSKSDESQSSVVNKLGEIAMDDNDENSRNCFLNSYRKDNEVENVRSQTGLSFNSPEFGFDEGSQNMNNPLQPTSYHEPKSHELEYLNPSMPSQREDSSELMQSPTALKESSEIAEARSESIDIRNSVSAAVQSLRERNLEPVVCLHFSTEGTTAGMIRVGFTQVQSSDDEMMSESVVQGERSDDPIANMEDVEHLRSDENLRSENEPCLRVESAQVSGEFSSHKAETNTFLVGSNLGVNNEQILRNVNSERRLDEDSDGASAIKVEVGTTGFQPFLPETLPVGHEQAFCDSEHSKVVTSSAGELSEQSCNMDCDSSVNDSSNDVSSSNHVLAGNGSEQRVTDYAINTEMEVTATAASSSEDLPLPRTHATSETSGSSGAALRHRRIGHSGPPTGHFQLHDDDDSDSGSEDNADGNDGVGQDEATRRREQERTSAALKLQAFHRLRQKAREKKEMETWNMLRPRVIQRFKGHRNARTMIKEANFWGTDHVMSGSDCGHVFVWDRHTARVVMLLEADKHVVNCIQPHPYDPVLATSGIDYDIKIWSPLHEQPCFDEQSADEVVAMNAVMLEETRDTITVPASFMLRVLASINSIRSGRRSAERNRNVEDMQEQEDQP</sequence>
<gene>
    <name evidence="5" type="ORF">DPMN_050817</name>
</gene>
<feature type="region of interest" description="Disordered" evidence="4">
    <location>
        <begin position="266"/>
        <end position="350"/>
    </location>
</feature>
<feature type="compositionally biased region" description="Low complexity" evidence="4">
    <location>
        <begin position="1042"/>
        <end position="1052"/>
    </location>
</feature>
<feature type="compositionally biased region" description="Basic and acidic residues" evidence="4">
    <location>
        <begin position="266"/>
        <end position="276"/>
    </location>
</feature>
<organism evidence="5 6">
    <name type="scientific">Dreissena polymorpha</name>
    <name type="common">Zebra mussel</name>
    <name type="synonym">Mytilus polymorpha</name>
    <dbReference type="NCBI Taxonomy" id="45954"/>
    <lineage>
        <taxon>Eukaryota</taxon>
        <taxon>Metazoa</taxon>
        <taxon>Spiralia</taxon>
        <taxon>Lophotrochozoa</taxon>
        <taxon>Mollusca</taxon>
        <taxon>Bivalvia</taxon>
        <taxon>Autobranchia</taxon>
        <taxon>Heteroconchia</taxon>
        <taxon>Euheterodonta</taxon>
        <taxon>Imparidentia</taxon>
        <taxon>Neoheterodontei</taxon>
        <taxon>Myida</taxon>
        <taxon>Dreissenoidea</taxon>
        <taxon>Dreissenidae</taxon>
        <taxon>Dreissena</taxon>
    </lineage>
</organism>
<reference evidence="5" key="2">
    <citation type="submission" date="2020-11" db="EMBL/GenBank/DDBJ databases">
        <authorList>
            <person name="McCartney M.A."/>
            <person name="Auch B."/>
            <person name="Kono T."/>
            <person name="Mallez S."/>
            <person name="Becker A."/>
            <person name="Gohl D.M."/>
            <person name="Silverstein K.A.T."/>
            <person name="Koren S."/>
            <person name="Bechman K.B."/>
            <person name="Herman A."/>
            <person name="Abrahante J.E."/>
            <person name="Garbe J."/>
        </authorList>
    </citation>
    <scope>NUCLEOTIDE SEQUENCE</scope>
    <source>
        <strain evidence="5">Duluth1</strain>
        <tissue evidence="5">Whole animal</tissue>
    </source>
</reference>
<reference evidence="5" key="1">
    <citation type="journal article" date="2019" name="bioRxiv">
        <title>The Genome of the Zebra Mussel, Dreissena polymorpha: A Resource for Invasive Species Research.</title>
        <authorList>
            <person name="McCartney M.A."/>
            <person name="Auch B."/>
            <person name="Kono T."/>
            <person name="Mallez S."/>
            <person name="Zhang Y."/>
            <person name="Obille A."/>
            <person name="Becker A."/>
            <person name="Abrahante J.E."/>
            <person name="Garbe J."/>
            <person name="Badalamenti J.P."/>
            <person name="Herman A."/>
            <person name="Mangelson H."/>
            <person name="Liachko I."/>
            <person name="Sullivan S."/>
            <person name="Sone E.D."/>
            <person name="Koren S."/>
            <person name="Silverstein K.A.T."/>
            <person name="Beckman K.B."/>
            <person name="Gohl D.M."/>
        </authorList>
    </citation>
    <scope>NUCLEOTIDE SEQUENCE</scope>
    <source>
        <strain evidence="5">Duluth1</strain>
        <tissue evidence="5">Whole animal</tissue>
    </source>
</reference>
<keyword evidence="1 3" id="KW-0853">WD repeat</keyword>
<comment type="caution">
    <text evidence="5">The sequence shown here is derived from an EMBL/GenBank/DDBJ whole genome shotgun (WGS) entry which is preliminary data.</text>
</comment>
<evidence type="ECO:0000256" key="3">
    <source>
        <dbReference type="PROSITE-ProRule" id="PRU00221"/>
    </source>
</evidence>
<evidence type="ECO:0000256" key="2">
    <source>
        <dbReference type="ARBA" id="ARBA00022737"/>
    </source>
</evidence>
<dbReference type="Proteomes" id="UP000828390">
    <property type="component" value="Unassembled WGS sequence"/>
</dbReference>
<dbReference type="PANTHER" id="PTHR15574">
    <property type="entry name" value="WD REPEAT DOMAIN-CONTAINING FAMILY"/>
    <property type="match status" value="1"/>
</dbReference>
<dbReference type="Gene3D" id="2.130.10.10">
    <property type="entry name" value="YVTN repeat-like/Quinoprotein amine dehydrogenase"/>
    <property type="match status" value="2"/>
</dbReference>
<evidence type="ECO:0000313" key="6">
    <source>
        <dbReference type="Proteomes" id="UP000828390"/>
    </source>
</evidence>
<dbReference type="InterPro" id="IPR015943">
    <property type="entry name" value="WD40/YVTN_repeat-like_dom_sf"/>
</dbReference>
<name>A0A9D4HMQ6_DREPO</name>
<dbReference type="InterPro" id="IPR001680">
    <property type="entry name" value="WD40_rpt"/>
</dbReference>
<feature type="repeat" description="WD" evidence="3">
    <location>
        <begin position="1184"/>
        <end position="1216"/>
    </location>
</feature>
<accession>A0A9D4HMQ6</accession>
<feature type="compositionally biased region" description="Low complexity" evidence="4">
    <location>
        <begin position="980"/>
        <end position="1000"/>
    </location>
</feature>
<dbReference type="InterPro" id="IPR045151">
    <property type="entry name" value="DCAF8"/>
</dbReference>
<dbReference type="PROSITE" id="PS50082">
    <property type="entry name" value="WD_REPEATS_2"/>
    <property type="match status" value="1"/>
</dbReference>
<dbReference type="GO" id="GO:0045944">
    <property type="term" value="P:positive regulation of transcription by RNA polymerase II"/>
    <property type="evidence" value="ECO:0007669"/>
    <property type="project" value="TreeGrafter"/>
</dbReference>
<protein>
    <recommendedName>
        <fullName evidence="7">Nuclear receptor interaction protein</fullName>
    </recommendedName>
</protein>
<dbReference type="GO" id="GO:0080008">
    <property type="term" value="C:Cul4-RING E3 ubiquitin ligase complex"/>
    <property type="evidence" value="ECO:0007669"/>
    <property type="project" value="TreeGrafter"/>
</dbReference>
<dbReference type="SMART" id="SM00320">
    <property type="entry name" value="WD40"/>
    <property type="match status" value="7"/>
</dbReference>
<feature type="compositionally biased region" description="Basic and acidic residues" evidence="4">
    <location>
        <begin position="781"/>
        <end position="791"/>
    </location>
</feature>
<feature type="compositionally biased region" description="Basic and acidic residues" evidence="4">
    <location>
        <begin position="1094"/>
        <end position="1103"/>
    </location>
</feature>
<proteinExistence type="predicted"/>
<dbReference type="PANTHER" id="PTHR15574:SF39">
    <property type="entry name" value="DDB1- AND CUL4-ASSOCIATED FACTOR 6"/>
    <property type="match status" value="1"/>
</dbReference>
<feature type="region of interest" description="Disordered" evidence="4">
    <location>
        <begin position="1268"/>
        <end position="1287"/>
    </location>
</feature>
<dbReference type="Pfam" id="PF00400">
    <property type="entry name" value="WD40"/>
    <property type="match status" value="2"/>
</dbReference>
<feature type="compositionally biased region" description="Basic and acidic residues" evidence="4">
    <location>
        <begin position="1269"/>
        <end position="1278"/>
    </location>
</feature>
<keyword evidence="6" id="KW-1185">Reference proteome</keyword>
<keyword evidence="2" id="KW-0677">Repeat</keyword>
<evidence type="ECO:0000256" key="4">
    <source>
        <dbReference type="SAM" id="MobiDB-lite"/>
    </source>
</evidence>
<dbReference type="EMBL" id="JAIWYP010000012">
    <property type="protein sequence ID" value="KAH3724989.1"/>
    <property type="molecule type" value="Genomic_DNA"/>
</dbReference>
<feature type="region of interest" description="Disordered" evidence="4">
    <location>
        <begin position="972"/>
        <end position="1007"/>
    </location>
</feature>
<feature type="non-terminal residue" evidence="5">
    <location>
        <position position="1287"/>
    </location>
</feature>
<evidence type="ECO:0008006" key="7">
    <source>
        <dbReference type="Google" id="ProtNLM"/>
    </source>
</evidence>
<feature type="region of interest" description="Disordered" evidence="4">
    <location>
        <begin position="760"/>
        <end position="791"/>
    </location>
</feature>
<dbReference type="SUPFAM" id="SSF50978">
    <property type="entry name" value="WD40 repeat-like"/>
    <property type="match status" value="1"/>
</dbReference>
<feature type="compositionally biased region" description="Acidic residues" evidence="4">
    <location>
        <begin position="1072"/>
        <end position="1085"/>
    </location>
</feature>
<evidence type="ECO:0000313" key="5">
    <source>
        <dbReference type="EMBL" id="KAH3724989.1"/>
    </source>
</evidence>
<dbReference type="InterPro" id="IPR036322">
    <property type="entry name" value="WD40_repeat_dom_sf"/>
</dbReference>
<feature type="region of interest" description="Disordered" evidence="4">
    <location>
        <begin position="1026"/>
        <end position="1104"/>
    </location>
</feature>
<feature type="region of interest" description="Disordered" evidence="4">
    <location>
        <begin position="521"/>
        <end position="544"/>
    </location>
</feature>
<dbReference type="GO" id="GO:0005737">
    <property type="term" value="C:cytoplasm"/>
    <property type="evidence" value="ECO:0007669"/>
    <property type="project" value="TreeGrafter"/>
</dbReference>